<dbReference type="EMBL" id="LWHQ01000049">
    <property type="protein sequence ID" value="OAS19624.1"/>
    <property type="molecule type" value="Genomic_DNA"/>
</dbReference>
<reference evidence="1 2" key="1">
    <citation type="submission" date="2016-04" db="EMBL/GenBank/DDBJ databases">
        <authorList>
            <person name="Evans L.H."/>
            <person name="Alamgir A."/>
            <person name="Owens N."/>
            <person name="Weber N.D."/>
            <person name="Virtaneva K."/>
            <person name="Barbian K."/>
            <person name="Babar A."/>
            <person name="Rosenke K."/>
        </authorList>
    </citation>
    <scope>NUCLEOTIDE SEQUENCE [LARGE SCALE GENOMIC DNA]</scope>
    <source>
        <strain evidence="1 2">PMB02</strain>
    </source>
</reference>
<dbReference type="AlphaFoldDB" id="A0A179S5F4"/>
<evidence type="ECO:0000313" key="2">
    <source>
        <dbReference type="Proteomes" id="UP000078316"/>
    </source>
</evidence>
<dbReference type="RefSeq" id="WP_048433808.1">
    <property type="nucleotide sequence ID" value="NZ_LWHQ01000049.1"/>
</dbReference>
<protein>
    <submittedName>
        <fullName evidence="1">Uncharacterized protein</fullName>
    </submittedName>
</protein>
<organism evidence="1 2">
    <name type="scientific">Methylobacterium platani</name>
    <dbReference type="NCBI Taxonomy" id="427683"/>
    <lineage>
        <taxon>Bacteria</taxon>
        <taxon>Pseudomonadati</taxon>
        <taxon>Pseudomonadota</taxon>
        <taxon>Alphaproteobacteria</taxon>
        <taxon>Hyphomicrobiales</taxon>
        <taxon>Methylobacteriaceae</taxon>
        <taxon>Methylobacterium</taxon>
    </lineage>
</organism>
<gene>
    <name evidence="1" type="ORF">A5481_24755</name>
</gene>
<accession>A0A179S5F4</accession>
<dbReference type="Gene3D" id="2.160.20.80">
    <property type="entry name" value="E3 ubiquitin-protein ligase SopA"/>
    <property type="match status" value="1"/>
</dbReference>
<evidence type="ECO:0000313" key="1">
    <source>
        <dbReference type="EMBL" id="OAS19624.1"/>
    </source>
</evidence>
<sequence>MIRTAAEELPESHSNGLKLSRNTLHCETIFTVAKITQAKITQAKTTQAKITQAKITQAEITQAKVTQAEITRGARLDRCGHDRYRSTFERTRSKVRQAHKVSFSLRRR</sequence>
<dbReference type="Proteomes" id="UP000078316">
    <property type="component" value="Unassembled WGS sequence"/>
</dbReference>
<name>A0A179S5F4_9HYPH</name>
<proteinExistence type="predicted"/>
<comment type="caution">
    <text evidence="1">The sequence shown here is derived from an EMBL/GenBank/DDBJ whole genome shotgun (WGS) entry which is preliminary data.</text>
</comment>